<evidence type="ECO:0000313" key="2">
    <source>
        <dbReference type="Proteomes" id="UP001519460"/>
    </source>
</evidence>
<organism evidence="1 2">
    <name type="scientific">Batillaria attramentaria</name>
    <dbReference type="NCBI Taxonomy" id="370345"/>
    <lineage>
        <taxon>Eukaryota</taxon>
        <taxon>Metazoa</taxon>
        <taxon>Spiralia</taxon>
        <taxon>Lophotrochozoa</taxon>
        <taxon>Mollusca</taxon>
        <taxon>Gastropoda</taxon>
        <taxon>Caenogastropoda</taxon>
        <taxon>Sorbeoconcha</taxon>
        <taxon>Cerithioidea</taxon>
        <taxon>Batillariidae</taxon>
        <taxon>Batillaria</taxon>
    </lineage>
</organism>
<accession>A0ABD0KF63</accession>
<reference evidence="1 2" key="1">
    <citation type="journal article" date="2023" name="Sci. Data">
        <title>Genome assembly of the Korean intertidal mud-creeper Batillaria attramentaria.</title>
        <authorList>
            <person name="Patra A.K."/>
            <person name="Ho P.T."/>
            <person name="Jun S."/>
            <person name="Lee S.J."/>
            <person name="Kim Y."/>
            <person name="Won Y.J."/>
        </authorList>
    </citation>
    <scope>NUCLEOTIDE SEQUENCE [LARGE SCALE GENOMIC DNA]</scope>
    <source>
        <strain evidence="1">Wonlab-2016</strain>
    </source>
</reference>
<proteinExistence type="predicted"/>
<keyword evidence="2" id="KW-1185">Reference proteome</keyword>
<gene>
    <name evidence="1" type="ORF">BaRGS_00022996</name>
</gene>
<evidence type="ECO:0000313" key="1">
    <source>
        <dbReference type="EMBL" id="KAK7485695.1"/>
    </source>
</evidence>
<dbReference type="AlphaFoldDB" id="A0ABD0KF63"/>
<dbReference type="EMBL" id="JACVVK020000190">
    <property type="protein sequence ID" value="KAK7485695.1"/>
    <property type="molecule type" value="Genomic_DNA"/>
</dbReference>
<name>A0ABD0KF63_9CAEN</name>
<dbReference type="Proteomes" id="UP001519460">
    <property type="component" value="Unassembled WGS sequence"/>
</dbReference>
<sequence>MYAEGGKPDHRKLEKRRYKNLIVYSPVEAEARLVPCNRRVRFLRGREIGSIKTGFSWEKFRPFRFHFNIRHRVGRATADWRAQHETAGGKETSTIFR</sequence>
<comment type="caution">
    <text evidence="1">The sequence shown here is derived from an EMBL/GenBank/DDBJ whole genome shotgun (WGS) entry which is preliminary data.</text>
</comment>
<protein>
    <submittedName>
        <fullName evidence="1">Uncharacterized protein</fullName>
    </submittedName>
</protein>